<dbReference type="PROSITE" id="PS50142">
    <property type="entry name" value="RNASE_3_2"/>
    <property type="match status" value="1"/>
</dbReference>
<keyword evidence="12 15" id="KW-0378">Hydrolase</keyword>
<evidence type="ECO:0000313" key="19">
    <source>
        <dbReference type="Proteomes" id="UP000051861"/>
    </source>
</evidence>
<protein>
    <recommendedName>
        <fullName evidence="15">Ribonuclease 3</fullName>
        <ecNumber evidence="15">3.1.26.3</ecNumber>
    </recommendedName>
    <alternativeName>
        <fullName evidence="15">Ribonuclease III</fullName>
        <shortName evidence="15">RNase III</shortName>
    </alternativeName>
</protein>
<evidence type="ECO:0000256" key="8">
    <source>
        <dbReference type="ARBA" id="ARBA00022694"/>
    </source>
</evidence>
<dbReference type="GO" id="GO:0005737">
    <property type="term" value="C:cytoplasm"/>
    <property type="evidence" value="ECO:0007669"/>
    <property type="project" value="UniProtKB-SubCell"/>
</dbReference>
<feature type="active site" evidence="15">
    <location>
        <position position="55"/>
    </location>
</feature>
<dbReference type="Pfam" id="PF14622">
    <property type="entry name" value="Ribonucleas_3_3"/>
    <property type="match status" value="1"/>
</dbReference>
<dbReference type="EC" id="3.1.26.3" evidence="15"/>
<reference evidence="18 19" key="1">
    <citation type="journal article" date="2015" name="Microbiome">
        <title>Genomic resolution of linkages in carbon, nitrogen, and sulfur cycling among widespread estuary sediment bacteria.</title>
        <authorList>
            <person name="Baker B.J."/>
            <person name="Lazar C.S."/>
            <person name="Teske A.P."/>
            <person name="Dick G.J."/>
        </authorList>
    </citation>
    <scope>NUCLEOTIDE SEQUENCE [LARGE SCALE GENOMIC DNA]</scope>
    <source>
        <strain evidence="18">DG_54_3</strain>
    </source>
</reference>
<dbReference type="GO" id="GO:0042802">
    <property type="term" value="F:identical protein binding"/>
    <property type="evidence" value="ECO:0007669"/>
    <property type="project" value="UniProtKB-ARBA"/>
</dbReference>
<dbReference type="SUPFAM" id="SSF69065">
    <property type="entry name" value="RNase III domain-like"/>
    <property type="match status" value="1"/>
</dbReference>
<dbReference type="GO" id="GO:0006364">
    <property type="term" value="P:rRNA processing"/>
    <property type="evidence" value="ECO:0007669"/>
    <property type="project" value="UniProtKB-UniRule"/>
</dbReference>
<dbReference type="GO" id="GO:0019843">
    <property type="term" value="F:rRNA binding"/>
    <property type="evidence" value="ECO:0007669"/>
    <property type="project" value="UniProtKB-KW"/>
</dbReference>
<dbReference type="PANTHER" id="PTHR11207">
    <property type="entry name" value="RIBONUCLEASE III"/>
    <property type="match status" value="1"/>
</dbReference>
<dbReference type="PROSITE" id="PS00517">
    <property type="entry name" value="RNASE_3_1"/>
    <property type="match status" value="1"/>
</dbReference>
<evidence type="ECO:0000256" key="10">
    <source>
        <dbReference type="ARBA" id="ARBA00022723"/>
    </source>
</evidence>
<dbReference type="CDD" id="cd00593">
    <property type="entry name" value="RIBOc"/>
    <property type="match status" value="1"/>
</dbReference>
<evidence type="ECO:0000256" key="5">
    <source>
        <dbReference type="ARBA" id="ARBA00022490"/>
    </source>
</evidence>
<comment type="similarity">
    <text evidence="3">Belongs to the ribonuclease III family.</text>
</comment>
<proteinExistence type="inferred from homology"/>
<evidence type="ECO:0000256" key="7">
    <source>
        <dbReference type="ARBA" id="ARBA00022664"/>
    </source>
</evidence>
<dbReference type="GO" id="GO:0010468">
    <property type="term" value="P:regulation of gene expression"/>
    <property type="evidence" value="ECO:0007669"/>
    <property type="project" value="TreeGrafter"/>
</dbReference>
<evidence type="ECO:0000256" key="2">
    <source>
        <dbReference type="ARBA" id="ARBA00004496"/>
    </source>
</evidence>
<evidence type="ECO:0000256" key="4">
    <source>
        <dbReference type="ARBA" id="ARBA00011738"/>
    </source>
</evidence>
<dbReference type="FunFam" id="1.10.1520.10:FF:000001">
    <property type="entry name" value="Ribonuclease 3"/>
    <property type="match status" value="1"/>
</dbReference>
<dbReference type="SMART" id="SM00535">
    <property type="entry name" value="RIBOc"/>
    <property type="match status" value="1"/>
</dbReference>
<comment type="function">
    <text evidence="15">Digests double-stranded RNA. Involved in the processing of primary rRNA transcript to yield the immediate precursors to the large and small rRNAs (23S and 16S). Processes some mRNAs, and tRNAs when they are encoded in the rRNA operon. Processes pre-crRNA and tracrRNA of type II CRISPR loci if present in the organism.</text>
</comment>
<name>A0A0S7XN64_UNCSA</name>
<dbReference type="FunFam" id="3.30.160.20:FF:000003">
    <property type="entry name" value="Ribonuclease 3"/>
    <property type="match status" value="1"/>
</dbReference>
<evidence type="ECO:0000259" key="17">
    <source>
        <dbReference type="PROSITE" id="PS50142"/>
    </source>
</evidence>
<evidence type="ECO:0000256" key="14">
    <source>
        <dbReference type="ARBA" id="ARBA00022884"/>
    </source>
</evidence>
<feature type="binding site" evidence="15">
    <location>
        <position position="124"/>
    </location>
    <ligand>
        <name>Mg(2+)</name>
        <dbReference type="ChEBI" id="CHEBI:18420"/>
    </ligand>
</feature>
<dbReference type="SUPFAM" id="SSF54768">
    <property type="entry name" value="dsRNA-binding domain-like"/>
    <property type="match status" value="1"/>
</dbReference>
<sequence>MKQISSQREKELQEIEKKLKTSFLNKALLNQALTHSSYGHEAKAPDNERLEFLGDAILKLVVSEYLYHKFPERAEGDLTKIRAAVISDDTLAGVGRGLYLGDYLLLSANEKRTGGARRKSNQANAFEAVIGAVFLDAGIGKSRELILGLLEAEIEKVSREGYIRDYKSALQEFTQKHKWELPRYRVIKETGPKHRKVFWMEVKIKGRRYGVGRGRNKKESEQRAAMQALRRLKMEGKGKKREGKGFRGLISQVRKRIKI</sequence>
<dbReference type="GO" id="GO:0046872">
    <property type="term" value="F:metal ion binding"/>
    <property type="evidence" value="ECO:0007669"/>
    <property type="project" value="UniProtKB-KW"/>
</dbReference>
<comment type="cofactor">
    <cofactor evidence="15">
        <name>Mg(2+)</name>
        <dbReference type="ChEBI" id="CHEBI:18420"/>
    </cofactor>
</comment>
<keyword evidence="15" id="KW-0699">rRNA-binding</keyword>
<dbReference type="Proteomes" id="UP000051861">
    <property type="component" value="Unassembled WGS sequence"/>
</dbReference>
<feature type="binding site" evidence="15">
    <location>
        <position position="127"/>
    </location>
    <ligand>
        <name>Mg(2+)</name>
        <dbReference type="ChEBI" id="CHEBI:18420"/>
    </ligand>
</feature>
<comment type="catalytic activity">
    <reaction evidence="1 15">
        <text>Endonucleolytic cleavage to 5'-phosphomonoester.</text>
        <dbReference type="EC" id="3.1.26.3"/>
    </reaction>
</comment>
<dbReference type="NCBIfam" id="TIGR02191">
    <property type="entry name" value="RNaseIII"/>
    <property type="match status" value="1"/>
</dbReference>
<keyword evidence="6 15" id="KW-0698">rRNA processing</keyword>
<gene>
    <name evidence="15" type="primary">rnc</name>
    <name evidence="18" type="ORF">AMJ44_14150</name>
</gene>
<dbReference type="Gene3D" id="3.30.160.20">
    <property type="match status" value="1"/>
</dbReference>
<dbReference type="GO" id="GO:0003725">
    <property type="term" value="F:double-stranded RNA binding"/>
    <property type="evidence" value="ECO:0007669"/>
    <property type="project" value="TreeGrafter"/>
</dbReference>
<evidence type="ECO:0000256" key="1">
    <source>
        <dbReference type="ARBA" id="ARBA00000109"/>
    </source>
</evidence>
<keyword evidence="7 15" id="KW-0507">mRNA processing</keyword>
<dbReference type="PROSITE" id="PS50137">
    <property type="entry name" value="DS_RBD"/>
    <property type="match status" value="1"/>
</dbReference>
<dbReference type="GO" id="GO:0006397">
    <property type="term" value="P:mRNA processing"/>
    <property type="evidence" value="ECO:0007669"/>
    <property type="project" value="UniProtKB-UniRule"/>
</dbReference>
<evidence type="ECO:0000256" key="12">
    <source>
        <dbReference type="ARBA" id="ARBA00022801"/>
    </source>
</evidence>
<feature type="domain" description="RNase III" evidence="17">
    <location>
        <begin position="12"/>
        <end position="138"/>
    </location>
</feature>
<dbReference type="PANTHER" id="PTHR11207:SF0">
    <property type="entry name" value="RIBONUCLEASE 3"/>
    <property type="match status" value="1"/>
</dbReference>
<evidence type="ECO:0000256" key="9">
    <source>
        <dbReference type="ARBA" id="ARBA00022722"/>
    </source>
</evidence>
<dbReference type="PATRIC" id="fig|1703775.3.peg.2189"/>
<dbReference type="GO" id="GO:0008033">
    <property type="term" value="P:tRNA processing"/>
    <property type="evidence" value="ECO:0007669"/>
    <property type="project" value="UniProtKB-KW"/>
</dbReference>
<feature type="binding site" evidence="15">
    <location>
        <position position="51"/>
    </location>
    <ligand>
        <name>Mg(2+)</name>
        <dbReference type="ChEBI" id="CHEBI:18420"/>
    </ligand>
</feature>
<evidence type="ECO:0000256" key="11">
    <source>
        <dbReference type="ARBA" id="ARBA00022759"/>
    </source>
</evidence>
<keyword evidence="9 15" id="KW-0540">Nuclease</keyword>
<dbReference type="SMART" id="SM00358">
    <property type="entry name" value="DSRM"/>
    <property type="match status" value="1"/>
</dbReference>
<feature type="active site" evidence="15">
    <location>
        <position position="127"/>
    </location>
</feature>
<dbReference type="HAMAP" id="MF_00104">
    <property type="entry name" value="RNase_III"/>
    <property type="match status" value="1"/>
</dbReference>
<keyword evidence="5 15" id="KW-0963">Cytoplasm</keyword>
<dbReference type="CDD" id="cd10845">
    <property type="entry name" value="DSRM_RNAse_III_family"/>
    <property type="match status" value="1"/>
</dbReference>
<comment type="caution">
    <text evidence="18">The sequence shown here is derived from an EMBL/GenBank/DDBJ whole genome shotgun (WGS) entry which is preliminary data.</text>
</comment>
<keyword evidence="13 15" id="KW-0460">Magnesium</keyword>
<evidence type="ECO:0000256" key="3">
    <source>
        <dbReference type="ARBA" id="ARBA00010183"/>
    </source>
</evidence>
<keyword evidence="10 15" id="KW-0479">Metal-binding</keyword>
<dbReference type="Pfam" id="PF00035">
    <property type="entry name" value="dsrm"/>
    <property type="match status" value="1"/>
</dbReference>
<comment type="subcellular location">
    <subcellularLocation>
        <location evidence="2 15">Cytoplasm</location>
    </subcellularLocation>
</comment>
<dbReference type="Gene3D" id="1.10.1520.10">
    <property type="entry name" value="Ribonuclease III domain"/>
    <property type="match status" value="1"/>
</dbReference>
<dbReference type="EMBL" id="LIZX01000224">
    <property type="protein sequence ID" value="KPJ63711.1"/>
    <property type="molecule type" value="Genomic_DNA"/>
</dbReference>
<keyword evidence="14 15" id="KW-0694">RNA-binding</keyword>
<accession>A0A0S7XN64</accession>
<dbReference type="GO" id="GO:0004525">
    <property type="term" value="F:ribonuclease III activity"/>
    <property type="evidence" value="ECO:0007669"/>
    <property type="project" value="UniProtKB-UniRule"/>
</dbReference>
<organism evidence="18 19">
    <name type="scientific">candidate division WOR-1 bacterium DG_54_3</name>
    <dbReference type="NCBI Taxonomy" id="1703775"/>
    <lineage>
        <taxon>Bacteria</taxon>
        <taxon>Bacillati</taxon>
        <taxon>Saganbacteria</taxon>
    </lineage>
</organism>
<dbReference type="InterPro" id="IPR014720">
    <property type="entry name" value="dsRBD_dom"/>
</dbReference>
<dbReference type="InterPro" id="IPR011907">
    <property type="entry name" value="RNase_III"/>
</dbReference>
<evidence type="ECO:0000313" key="18">
    <source>
        <dbReference type="EMBL" id="KPJ63711.1"/>
    </source>
</evidence>
<dbReference type="AlphaFoldDB" id="A0A0S7XN64"/>
<comment type="subunit">
    <text evidence="4 15">Homodimer.</text>
</comment>
<dbReference type="InterPro" id="IPR036389">
    <property type="entry name" value="RNase_III_sf"/>
</dbReference>
<evidence type="ECO:0000259" key="16">
    <source>
        <dbReference type="PROSITE" id="PS50137"/>
    </source>
</evidence>
<keyword evidence="11 15" id="KW-0255">Endonuclease</keyword>
<evidence type="ECO:0000256" key="13">
    <source>
        <dbReference type="ARBA" id="ARBA00022842"/>
    </source>
</evidence>
<evidence type="ECO:0000256" key="15">
    <source>
        <dbReference type="HAMAP-Rule" id="MF_00104"/>
    </source>
</evidence>
<evidence type="ECO:0000256" key="6">
    <source>
        <dbReference type="ARBA" id="ARBA00022552"/>
    </source>
</evidence>
<keyword evidence="8 15" id="KW-0819">tRNA processing</keyword>
<dbReference type="InterPro" id="IPR000999">
    <property type="entry name" value="RNase_III_dom"/>
</dbReference>
<feature type="domain" description="DRBM" evidence="16">
    <location>
        <begin position="165"/>
        <end position="234"/>
    </location>
</feature>